<reference evidence="2 4" key="1">
    <citation type="submission" date="2012-11" db="EMBL/GenBank/DDBJ databases">
        <title>Whole genome sequence of Acetobacter indonesiensis 5H-1.</title>
        <authorList>
            <person name="Azuma Y."/>
            <person name="Higashiura N."/>
            <person name="Hirakawa H."/>
            <person name="Matsushita K."/>
        </authorList>
    </citation>
    <scope>NUCLEOTIDE SEQUENCE [LARGE SCALE GENOMIC DNA]</scope>
    <source>
        <strain evidence="2 4">5H-1</strain>
    </source>
</reference>
<dbReference type="Proteomes" id="UP000321104">
    <property type="component" value="Unassembled WGS sequence"/>
</dbReference>
<feature type="compositionally biased region" description="Basic and acidic residues" evidence="1">
    <location>
        <begin position="31"/>
        <end position="42"/>
    </location>
</feature>
<organism evidence="3 5">
    <name type="scientific">Acetobacter indonesiensis</name>
    <dbReference type="NCBI Taxonomy" id="104101"/>
    <lineage>
        <taxon>Bacteria</taxon>
        <taxon>Pseudomonadati</taxon>
        <taxon>Pseudomonadota</taxon>
        <taxon>Alphaproteobacteria</taxon>
        <taxon>Acetobacterales</taxon>
        <taxon>Acetobacteraceae</taxon>
        <taxon>Acetobacter</taxon>
    </lineage>
</organism>
<gene>
    <name evidence="2" type="ORF">Abin_070_005</name>
    <name evidence="3" type="ORF">AIN02nite_28590</name>
</gene>
<evidence type="ECO:0000313" key="4">
    <source>
        <dbReference type="Proteomes" id="UP000032673"/>
    </source>
</evidence>
<accession>A0A6N3T9G5</accession>
<dbReference type="EMBL" id="BAMW01000067">
    <property type="protein sequence ID" value="GAN64437.1"/>
    <property type="molecule type" value="Genomic_DNA"/>
</dbReference>
<comment type="caution">
    <text evidence="3">The sequence shown here is derived from an EMBL/GenBank/DDBJ whole genome shotgun (WGS) entry which is preliminary data.</text>
</comment>
<protein>
    <submittedName>
        <fullName evidence="3">Uncharacterized protein</fullName>
    </submittedName>
</protein>
<proteinExistence type="predicted"/>
<dbReference type="AlphaFoldDB" id="A0A6N3T9G5"/>
<feature type="region of interest" description="Disordered" evidence="1">
    <location>
        <begin position="31"/>
        <end position="50"/>
    </location>
</feature>
<dbReference type="Proteomes" id="UP000032673">
    <property type="component" value="Unassembled WGS sequence"/>
</dbReference>
<dbReference type="EMBL" id="BJXQ01000031">
    <property type="protein sequence ID" value="GEN04834.1"/>
    <property type="molecule type" value="Genomic_DNA"/>
</dbReference>
<reference evidence="3 5" key="2">
    <citation type="submission" date="2019-07" db="EMBL/GenBank/DDBJ databases">
        <title>Whole genome shotgun sequence of Acetobacter indonesiensis NBRC 16471.</title>
        <authorList>
            <person name="Hosoyama A."/>
            <person name="Uohara A."/>
            <person name="Ohji S."/>
            <person name="Ichikawa N."/>
        </authorList>
    </citation>
    <scope>NUCLEOTIDE SEQUENCE [LARGE SCALE GENOMIC DNA]</scope>
    <source>
        <strain evidence="3 5">NBRC 16471</strain>
    </source>
</reference>
<evidence type="ECO:0000313" key="2">
    <source>
        <dbReference type="EMBL" id="GAN64437.1"/>
    </source>
</evidence>
<evidence type="ECO:0000256" key="1">
    <source>
        <dbReference type="SAM" id="MobiDB-lite"/>
    </source>
</evidence>
<keyword evidence="4" id="KW-1185">Reference proteome</keyword>
<evidence type="ECO:0000313" key="3">
    <source>
        <dbReference type="EMBL" id="GEN04834.1"/>
    </source>
</evidence>
<evidence type="ECO:0000313" key="5">
    <source>
        <dbReference type="Proteomes" id="UP000321104"/>
    </source>
</evidence>
<name>A0A6N3T9G5_9PROT</name>
<sequence>MLKIFVGEANFPLFEPDRRHHVGANIDKHWHGDAKHAREVGKRYGPGKYH</sequence>